<dbReference type="InterPro" id="IPR011989">
    <property type="entry name" value="ARM-like"/>
</dbReference>
<dbReference type="OrthoDB" id="9942752at2"/>
<evidence type="ECO:0000313" key="1">
    <source>
        <dbReference type="EMBL" id="EEF58036.1"/>
    </source>
</evidence>
<organism evidence="1 2">
    <name type="scientific">Pedosphaera parvula (strain Ellin514)</name>
    <dbReference type="NCBI Taxonomy" id="320771"/>
    <lineage>
        <taxon>Bacteria</taxon>
        <taxon>Pseudomonadati</taxon>
        <taxon>Verrucomicrobiota</taxon>
        <taxon>Pedosphaerae</taxon>
        <taxon>Pedosphaerales</taxon>
        <taxon>Pedosphaeraceae</taxon>
        <taxon>Pedosphaera</taxon>
    </lineage>
</organism>
<dbReference type="AlphaFoldDB" id="B9XQ32"/>
<protein>
    <submittedName>
        <fullName evidence="1">Uncharacterized protein</fullName>
    </submittedName>
</protein>
<evidence type="ECO:0000313" key="2">
    <source>
        <dbReference type="Proteomes" id="UP000003688"/>
    </source>
</evidence>
<dbReference type="Proteomes" id="UP000003688">
    <property type="component" value="Unassembled WGS sequence"/>
</dbReference>
<sequence length="211" mass="24392">MVVGADGKTRRACRSEDSASLVRMLALPSEDLPKNLREMELPYPEICEILLERRQTEFLINAYQQSSDARVRSYLVSRVLYYIEEPAVLAVFRAQLSEEEDEESYYVANYVAKTGDTKALKILNCHYYLYPVSSVQWSDTVELFGKFGYRPAIPNLIESLDAASFNLVDAAEESLEKLYPDSPRKFESLEAARDYFTKRAEEERKREEVKR</sequence>
<dbReference type="Gene3D" id="1.25.10.10">
    <property type="entry name" value="Leucine-rich Repeat Variant"/>
    <property type="match status" value="1"/>
</dbReference>
<reference evidence="1 2" key="1">
    <citation type="journal article" date="2011" name="J. Bacteriol.">
        <title>Genome sequence of 'Pedosphaera parvula' Ellin514, an aerobic Verrucomicrobial isolate from pasture soil.</title>
        <authorList>
            <person name="Kant R."/>
            <person name="van Passel M.W."/>
            <person name="Sangwan P."/>
            <person name="Palva A."/>
            <person name="Lucas S."/>
            <person name="Copeland A."/>
            <person name="Lapidus A."/>
            <person name="Glavina Del Rio T."/>
            <person name="Dalin E."/>
            <person name="Tice H."/>
            <person name="Bruce D."/>
            <person name="Goodwin L."/>
            <person name="Pitluck S."/>
            <person name="Chertkov O."/>
            <person name="Larimer F.W."/>
            <person name="Land M.L."/>
            <person name="Hauser L."/>
            <person name="Brettin T.S."/>
            <person name="Detter J.C."/>
            <person name="Han S."/>
            <person name="de Vos W.M."/>
            <person name="Janssen P.H."/>
            <person name="Smidt H."/>
        </authorList>
    </citation>
    <scope>NUCLEOTIDE SEQUENCE [LARGE SCALE GENOMIC DNA]</scope>
    <source>
        <strain evidence="1 2">Ellin514</strain>
    </source>
</reference>
<proteinExistence type="predicted"/>
<dbReference type="RefSeq" id="WP_007417918.1">
    <property type="nucleotide sequence ID" value="NZ_ABOX02000051.1"/>
</dbReference>
<name>B9XQ32_PEDPL</name>
<comment type="caution">
    <text evidence="1">The sequence shown here is derived from an EMBL/GenBank/DDBJ whole genome shotgun (WGS) entry which is preliminary data.</text>
</comment>
<keyword evidence="2" id="KW-1185">Reference proteome</keyword>
<gene>
    <name evidence="1" type="ORF">Cflav_PD1173</name>
</gene>
<dbReference type="EMBL" id="ABOX02000051">
    <property type="protein sequence ID" value="EEF58036.1"/>
    <property type="molecule type" value="Genomic_DNA"/>
</dbReference>
<accession>B9XQ32</accession>